<evidence type="ECO:0000313" key="2">
    <source>
        <dbReference type="Proteomes" id="UP001595823"/>
    </source>
</evidence>
<protein>
    <submittedName>
        <fullName evidence="1">Uncharacterized protein</fullName>
    </submittedName>
</protein>
<comment type="caution">
    <text evidence="1">The sequence shown here is derived from an EMBL/GenBank/DDBJ whole genome shotgun (WGS) entry which is preliminary data.</text>
</comment>
<keyword evidence="2" id="KW-1185">Reference proteome</keyword>
<proteinExistence type="predicted"/>
<reference evidence="2" key="1">
    <citation type="journal article" date="2019" name="Int. J. Syst. Evol. Microbiol.">
        <title>The Global Catalogue of Microorganisms (GCM) 10K type strain sequencing project: providing services to taxonomists for standard genome sequencing and annotation.</title>
        <authorList>
            <consortium name="The Broad Institute Genomics Platform"/>
            <consortium name="The Broad Institute Genome Sequencing Center for Infectious Disease"/>
            <person name="Wu L."/>
            <person name="Ma J."/>
        </authorList>
    </citation>
    <scope>NUCLEOTIDE SEQUENCE [LARGE SCALE GENOMIC DNA]</scope>
    <source>
        <strain evidence="2">IBRC-M 10908</strain>
    </source>
</reference>
<organism evidence="1 2">
    <name type="scientific">Salininema proteolyticum</name>
    <dbReference type="NCBI Taxonomy" id="1607685"/>
    <lineage>
        <taxon>Bacteria</taxon>
        <taxon>Bacillati</taxon>
        <taxon>Actinomycetota</taxon>
        <taxon>Actinomycetes</taxon>
        <taxon>Glycomycetales</taxon>
        <taxon>Glycomycetaceae</taxon>
        <taxon>Salininema</taxon>
    </lineage>
</organism>
<dbReference type="RefSeq" id="WP_380621174.1">
    <property type="nucleotide sequence ID" value="NZ_JBHSDK010000015.1"/>
</dbReference>
<evidence type="ECO:0000313" key="1">
    <source>
        <dbReference type="EMBL" id="MFC4335879.1"/>
    </source>
</evidence>
<dbReference type="EMBL" id="JBHSDK010000015">
    <property type="protein sequence ID" value="MFC4335879.1"/>
    <property type="molecule type" value="Genomic_DNA"/>
</dbReference>
<dbReference type="Proteomes" id="UP001595823">
    <property type="component" value="Unassembled WGS sequence"/>
</dbReference>
<name>A0ABV8TYJ0_9ACTN</name>
<accession>A0ABV8TYJ0</accession>
<gene>
    <name evidence="1" type="ORF">ACFPET_11765</name>
</gene>
<sequence length="75" mass="8396">MNYSHFRVSLILFSRLAPIPTEHNVVRVPIHGNPVPTRRLFTAVRRGSMEQPMIAGGLAAIREMAARWRTSVVSA</sequence>